<dbReference type="InterPro" id="IPR026960">
    <property type="entry name" value="RVT-Znf"/>
</dbReference>
<evidence type="ECO:0000259" key="1">
    <source>
        <dbReference type="Pfam" id="PF13966"/>
    </source>
</evidence>
<reference evidence="2 3" key="1">
    <citation type="submission" date="2024-04" db="EMBL/GenBank/DDBJ databases">
        <authorList>
            <person name="Fracassetti M."/>
        </authorList>
    </citation>
    <scope>NUCLEOTIDE SEQUENCE [LARGE SCALE GENOMIC DNA]</scope>
</reference>
<evidence type="ECO:0000313" key="3">
    <source>
        <dbReference type="Proteomes" id="UP001497516"/>
    </source>
</evidence>
<organism evidence="2 3">
    <name type="scientific">Linum trigynum</name>
    <dbReference type="NCBI Taxonomy" id="586398"/>
    <lineage>
        <taxon>Eukaryota</taxon>
        <taxon>Viridiplantae</taxon>
        <taxon>Streptophyta</taxon>
        <taxon>Embryophyta</taxon>
        <taxon>Tracheophyta</taxon>
        <taxon>Spermatophyta</taxon>
        <taxon>Magnoliopsida</taxon>
        <taxon>eudicotyledons</taxon>
        <taxon>Gunneridae</taxon>
        <taxon>Pentapetalae</taxon>
        <taxon>rosids</taxon>
        <taxon>fabids</taxon>
        <taxon>Malpighiales</taxon>
        <taxon>Linaceae</taxon>
        <taxon>Linum</taxon>
    </lineage>
</organism>
<dbReference type="EMBL" id="OZ034816">
    <property type="protein sequence ID" value="CAL1377702.1"/>
    <property type="molecule type" value="Genomic_DNA"/>
</dbReference>
<evidence type="ECO:0000313" key="2">
    <source>
        <dbReference type="EMBL" id="CAL1377702.1"/>
    </source>
</evidence>
<accession>A0AAV2DW07</accession>
<dbReference type="AlphaFoldDB" id="A0AAV2DW07"/>
<feature type="domain" description="Reverse transcriptase zinc-binding" evidence="1">
    <location>
        <begin position="91"/>
        <end position="164"/>
    </location>
</feature>
<name>A0AAV2DW07_9ROSI</name>
<gene>
    <name evidence="2" type="ORF">LTRI10_LOCUS19333</name>
</gene>
<dbReference type="Proteomes" id="UP001497516">
    <property type="component" value="Chromosome 3"/>
</dbReference>
<proteinExistence type="predicted"/>
<dbReference type="Pfam" id="PF13966">
    <property type="entry name" value="zf-RVT"/>
    <property type="match status" value="1"/>
</dbReference>
<protein>
    <recommendedName>
        <fullName evidence="1">Reverse transcriptase zinc-binding domain-containing protein</fullName>
    </recommendedName>
</protein>
<sequence length="165" mass="18972">MFGRQLLERVSDGRLVMTSRLRFSTPIGFPGFNLIPQGLIPGFCQGEGRWNDAKLGQWFDPLTCRAIKAIPFPRQNVEDRLIWHYTRDGIFSVKSAYHIAVSLEKRSGLWRALVSWMDKSSWIRVWGANIPPKLKVFVWQILNRILATTEALIEKKVPVPPRCPV</sequence>
<keyword evidence="3" id="KW-1185">Reference proteome</keyword>